<dbReference type="GO" id="GO:0009246">
    <property type="term" value="P:enterobacterial common antigen biosynthetic process"/>
    <property type="evidence" value="ECO:0007669"/>
    <property type="project" value="TreeGrafter"/>
</dbReference>
<keyword evidence="9" id="KW-0808">Transferase</keyword>
<feature type="transmembrane region" description="Helical" evidence="7">
    <location>
        <begin position="51"/>
        <end position="74"/>
    </location>
</feature>
<feature type="domain" description="Acyltransferase 3" evidence="8">
    <location>
        <begin position="14"/>
        <end position="328"/>
    </location>
</feature>
<comment type="subcellular location">
    <subcellularLocation>
        <location evidence="1">Cell membrane</location>
        <topology evidence="1">Multi-pass membrane protein</topology>
    </subcellularLocation>
</comment>
<organism evidence="9 10">
    <name type="scientific">Solidesulfovibrio carbinolicus</name>
    <dbReference type="NCBI Taxonomy" id="296842"/>
    <lineage>
        <taxon>Bacteria</taxon>
        <taxon>Pseudomonadati</taxon>
        <taxon>Thermodesulfobacteriota</taxon>
        <taxon>Desulfovibrionia</taxon>
        <taxon>Desulfovibrionales</taxon>
        <taxon>Desulfovibrionaceae</taxon>
        <taxon>Solidesulfovibrio</taxon>
    </lineage>
</organism>
<dbReference type="RefSeq" id="WP_129352352.1">
    <property type="nucleotide sequence ID" value="NZ_CP026538.1"/>
</dbReference>
<keyword evidence="5 7" id="KW-1133">Transmembrane helix</keyword>
<comment type="similarity">
    <text evidence="2">Belongs to the acyltransferase 3 family.</text>
</comment>
<name>A0A4P6HKX1_9BACT</name>
<keyword evidence="3" id="KW-1003">Cell membrane</keyword>
<protein>
    <submittedName>
        <fullName evidence="9">Acyltransferase</fullName>
    </submittedName>
</protein>
<feature type="transmembrane region" description="Helical" evidence="7">
    <location>
        <begin position="21"/>
        <end position="39"/>
    </location>
</feature>
<evidence type="ECO:0000256" key="4">
    <source>
        <dbReference type="ARBA" id="ARBA00022692"/>
    </source>
</evidence>
<dbReference type="PANTHER" id="PTHR40074">
    <property type="entry name" value="O-ACETYLTRANSFERASE WECH"/>
    <property type="match status" value="1"/>
</dbReference>
<keyword evidence="10" id="KW-1185">Reference proteome</keyword>
<sequence length="350" mass="39578">MSTRSLVSPEASKRFDVLRTLLVVFVIGIHAEKGLQAYYSAMPEALNVYLAIFPHNVFRLAVPLFFAVSGYLFFLTYKPDAASYGRMIVKKTKSILVPFLIFNAITLILIKVFNKVPYIGDFHAIDADGYLKLLIGIYRYPVVYTLWFLRDLYVYFLLAPVFYVFSKEMPLTGLVACWAAWMFLPQGRIPIELSGLVFFYGGCVLARTRADLDGLARFAWPVGLGYLALMAVTATYECLYGCQSYYHILYRNSMILGVLTVWLVSAWPPLRDAGMLRRLAATSFFVYLTHEPVLSYLIYGTRFVFKPSDTAVGIAYMLLLTALTYALCHGLARLLERFAPRVYAVATGAR</sequence>
<dbReference type="KEGG" id="dcb:C3Y92_10405"/>
<dbReference type="EMBL" id="CP026538">
    <property type="protein sequence ID" value="QAZ67615.1"/>
    <property type="molecule type" value="Genomic_DNA"/>
</dbReference>
<keyword evidence="4 7" id="KW-0812">Transmembrane</keyword>
<evidence type="ECO:0000256" key="2">
    <source>
        <dbReference type="ARBA" id="ARBA00007400"/>
    </source>
</evidence>
<dbReference type="AlphaFoldDB" id="A0A4P6HKX1"/>
<feature type="transmembrane region" description="Helical" evidence="7">
    <location>
        <begin position="95"/>
        <end position="113"/>
    </location>
</feature>
<gene>
    <name evidence="9" type="ORF">C3Y92_10405</name>
</gene>
<dbReference type="PANTHER" id="PTHR40074:SF2">
    <property type="entry name" value="O-ACETYLTRANSFERASE WECH"/>
    <property type="match status" value="1"/>
</dbReference>
<dbReference type="GO" id="GO:0005886">
    <property type="term" value="C:plasma membrane"/>
    <property type="evidence" value="ECO:0007669"/>
    <property type="project" value="UniProtKB-SubCell"/>
</dbReference>
<reference evidence="9 10" key="1">
    <citation type="submission" date="2018-02" db="EMBL/GenBank/DDBJ databases">
        <title>Genome sequence of Desulfovibrio carbinolicus DSM 3852.</title>
        <authorList>
            <person name="Wilbanks E."/>
            <person name="Skennerton C.T."/>
            <person name="Orphan V.J."/>
        </authorList>
    </citation>
    <scope>NUCLEOTIDE SEQUENCE [LARGE SCALE GENOMIC DNA]</scope>
    <source>
        <strain evidence="9 10">DSM 3852</strain>
    </source>
</reference>
<evidence type="ECO:0000313" key="10">
    <source>
        <dbReference type="Proteomes" id="UP000293296"/>
    </source>
</evidence>
<accession>A0A4P6HKX1</accession>
<dbReference type="Proteomes" id="UP000293296">
    <property type="component" value="Chromosome"/>
</dbReference>
<evidence type="ECO:0000256" key="1">
    <source>
        <dbReference type="ARBA" id="ARBA00004651"/>
    </source>
</evidence>
<evidence type="ECO:0000256" key="7">
    <source>
        <dbReference type="SAM" id="Phobius"/>
    </source>
</evidence>
<evidence type="ECO:0000259" key="8">
    <source>
        <dbReference type="Pfam" id="PF01757"/>
    </source>
</evidence>
<feature type="transmembrane region" description="Helical" evidence="7">
    <location>
        <begin position="311"/>
        <end position="332"/>
    </location>
</feature>
<evidence type="ECO:0000256" key="6">
    <source>
        <dbReference type="ARBA" id="ARBA00023136"/>
    </source>
</evidence>
<feature type="transmembrane region" description="Helical" evidence="7">
    <location>
        <begin position="218"/>
        <end position="236"/>
    </location>
</feature>
<keyword evidence="6 7" id="KW-0472">Membrane</keyword>
<evidence type="ECO:0000313" key="9">
    <source>
        <dbReference type="EMBL" id="QAZ67615.1"/>
    </source>
</evidence>
<dbReference type="OrthoDB" id="265992at2"/>
<keyword evidence="9" id="KW-0012">Acyltransferase</keyword>
<proteinExistence type="inferred from homology"/>
<dbReference type="Pfam" id="PF01757">
    <property type="entry name" value="Acyl_transf_3"/>
    <property type="match status" value="1"/>
</dbReference>
<feature type="transmembrane region" description="Helical" evidence="7">
    <location>
        <begin position="279"/>
        <end position="299"/>
    </location>
</feature>
<evidence type="ECO:0000256" key="3">
    <source>
        <dbReference type="ARBA" id="ARBA00022475"/>
    </source>
</evidence>
<dbReference type="InterPro" id="IPR002656">
    <property type="entry name" value="Acyl_transf_3_dom"/>
</dbReference>
<feature type="transmembrane region" description="Helical" evidence="7">
    <location>
        <begin position="248"/>
        <end position="267"/>
    </location>
</feature>
<evidence type="ECO:0000256" key="5">
    <source>
        <dbReference type="ARBA" id="ARBA00022989"/>
    </source>
</evidence>
<dbReference type="GO" id="GO:0016413">
    <property type="term" value="F:O-acetyltransferase activity"/>
    <property type="evidence" value="ECO:0007669"/>
    <property type="project" value="TreeGrafter"/>
</dbReference>